<keyword evidence="3 6" id="KW-0812">Transmembrane</keyword>
<dbReference type="GO" id="GO:0016020">
    <property type="term" value="C:membrane"/>
    <property type="evidence" value="ECO:0007669"/>
    <property type="project" value="UniProtKB-SubCell"/>
</dbReference>
<evidence type="ECO:0000256" key="4">
    <source>
        <dbReference type="ARBA" id="ARBA00022989"/>
    </source>
</evidence>
<sequence>MPIERNEEAGSNRHSSLVWRVPLACKIDFQILPALCIFYFFSSLDRSSTEFVDTNGLARDLNINGKQLSTTTSMYYFCSIILNLPSNIILRRWRASYWLGIIMGIWGMMCICTAACTNYNRLVIVKLCSNICDAAFLPGVIYYLSLWYTRSELGLRLGIFWSCRCLAIGFGRLFAYGVSHMNDSDMHIWQWSYIFQGAPCIVLAIITSWYLPNDIKSSPFLVEQERKILIRKLEDDCGAFNDNDWSWEQVGSTLTDPKMFAYILLYILVSAVLQGTTLLLPTVIEQMKISPSIQGHLLTIPPYILAILSILVLSFTSGHRHSRSRFILLLNIMSIAILIALKLMISYNKYDSYIIACILISITYAQIVLVTTWTINNFVGFTRRAIAIGIIVSFGLTGSAAGSQLFQDAPAYARSKSIVLALFIAQFILVCIVRYSLSRETKRRMEMNSDARQYQIYKAGGVDLAGDRHPDFSYTL</sequence>
<evidence type="ECO:0000313" key="8">
    <source>
        <dbReference type="Proteomes" id="UP000253551"/>
    </source>
</evidence>
<feature type="transmembrane region" description="Helical" evidence="6">
    <location>
        <begin position="73"/>
        <end position="90"/>
    </location>
</feature>
<keyword evidence="5 6" id="KW-0472">Membrane</keyword>
<reference evidence="7 8" key="1">
    <citation type="journal article" date="2018" name="G3 (Bethesda)">
        <title>Phylogenetic and Phylogenomic Definition of Rhizopus Species.</title>
        <authorList>
            <person name="Gryganskyi A.P."/>
            <person name="Golan J."/>
            <person name="Dolatabadi S."/>
            <person name="Mondo S."/>
            <person name="Robb S."/>
            <person name="Idnurm A."/>
            <person name="Muszewska A."/>
            <person name="Steczkiewicz K."/>
            <person name="Masonjones S."/>
            <person name="Liao H.L."/>
            <person name="Gajdeczka M.T."/>
            <person name="Anike F."/>
            <person name="Vuek A."/>
            <person name="Anishchenko I.M."/>
            <person name="Voigt K."/>
            <person name="de Hoog G.S."/>
            <person name="Smith M.E."/>
            <person name="Heitman J."/>
            <person name="Vilgalys R."/>
            <person name="Stajich J.E."/>
        </authorList>
    </citation>
    <scope>NUCLEOTIDE SEQUENCE [LARGE SCALE GENOMIC DNA]</scope>
    <source>
        <strain evidence="7 8">LSU 92-RS-03</strain>
    </source>
</reference>
<dbReference type="OrthoDB" id="2985014at2759"/>
<feature type="transmembrane region" description="Helical" evidence="6">
    <location>
        <begin position="188"/>
        <end position="211"/>
    </location>
</feature>
<evidence type="ECO:0000313" key="7">
    <source>
        <dbReference type="EMBL" id="RCH91730.1"/>
    </source>
</evidence>
<feature type="transmembrane region" description="Helical" evidence="6">
    <location>
        <begin position="157"/>
        <end position="176"/>
    </location>
</feature>
<keyword evidence="2" id="KW-0813">Transport</keyword>
<keyword evidence="4 6" id="KW-1133">Transmembrane helix</keyword>
<dbReference type="STRING" id="4846.A0A367JP35"/>
<organism evidence="7 8">
    <name type="scientific">Rhizopus stolonifer</name>
    <name type="common">Rhizopus nigricans</name>
    <dbReference type="NCBI Taxonomy" id="4846"/>
    <lineage>
        <taxon>Eukaryota</taxon>
        <taxon>Fungi</taxon>
        <taxon>Fungi incertae sedis</taxon>
        <taxon>Mucoromycota</taxon>
        <taxon>Mucoromycotina</taxon>
        <taxon>Mucoromycetes</taxon>
        <taxon>Mucorales</taxon>
        <taxon>Mucorineae</taxon>
        <taxon>Rhizopodaceae</taxon>
        <taxon>Rhizopus</taxon>
    </lineage>
</organism>
<dbReference type="PANTHER" id="PTHR43791">
    <property type="entry name" value="PERMEASE-RELATED"/>
    <property type="match status" value="1"/>
</dbReference>
<feature type="transmembrane region" description="Helical" evidence="6">
    <location>
        <begin position="353"/>
        <end position="373"/>
    </location>
</feature>
<comment type="subcellular location">
    <subcellularLocation>
        <location evidence="1">Membrane</location>
        <topology evidence="1">Multi-pass membrane protein</topology>
    </subcellularLocation>
</comment>
<protein>
    <recommendedName>
        <fullName evidence="9">Major facilitator superfamily (MFS) profile domain-containing protein</fullName>
    </recommendedName>
</protein>
<evidence type="ECO:0008006" key="9">
    <source>
        <dbReference type="Google" id="ProtNLM"/>
    </source>
</evidence>
<dbReference type="EMBL" id="PJQM01002949">
    <property type="protein sequence ID" value="RCH91730.1"/>
    <property type="molecule type" value="Genomic_DNA"/>
</dbReference>
<evidence type="ECO:0000256" key="2">
    <source>
        <dbReference type="ARBA" id="ARBA00022448"/>
    </source>
</evidence>
<proteinExistence type="predicted"/>
<feature type="transmembrane region" description="Helical" evidence="6">
    <location>
        <begin position="123"/>
        <end position="145"/>
    </location>
</feature>
<dbReference type="AlphaFoldDB" id="A0A367JP35"/>
<evidence type="ECO:0000256" key="6">
    <source>
        <dbReference type="SAM" id="Phobius"/>
    </source>
</evidence>
<gene>
    <name evidence="7" type="ORF">CU098_008299</name>
</gene>
<feature type="transmembrane region" description="Helical" evidence="6">
    <location>
        <begin position="259"/>
        <end position="284"/>
    </location>
</feature>
<feature type="transmembrane region" description="Helical" evidence="6">
    <location>
        <begin position="97"/>
        <end position="117"/>
    </location>
</feature>
<dbReference type="GO" id="GO:0022857">
    <property type="term" value="F:transmembrane transporter activity"/>
    <property type="evidence" value="ECO:0007669"/>
    <property type="project" value="InterPro"/>
</dbReference>
<feature type="transmembrane region" description="Helical" evidence="6">
    <location>
        <begin position="21"/>
        <end position="41"/>
    </location>
</feature>
<keyword evidence="8" id="KW-1185">Reference proteome</keyword>
<dbReference type="Proteomes" id="UP000253551">
    <property type="component" value="Unassembled WGS sequence"/>
</dbReference>
<evidence type="ECO:0000256" key="3">
    <source>
        <dbReference type="ARBA" id="ARBA00022692"/>
    </source>
</evidence>
<dbReference type="PANTHER" id="PTHR43791:SF36">
    <property type="entry name" value="TRANSPORTER, PUTATIVE (AFU_ORTHOLOGUE AFUA_6G08340)-RELATED"/>
    <property type="match status" value="1"/>
</dbReference>
<dbReference type="InterPro" id="IPR011701">
    <property type="entry name" value="MFS"/>
</dbReference>
<feature type="transmembrane region" description="Helical" evidence="6">
    <location>
        <begin position="327"/>
        <end position="347"/>
    </location>
</feature>
<feature type="transmembrane region" description="Helical" evidence="6">
    <location>
        <begin position="296"/>
        <end position="315"/>
    </location>
</feature>
<dbReference type="Pfam" id="PF07690">
    <property type="entry name" value="MFS_1"/>
    <property type="match status" value="1"/>
</dbReference>
<evidence type="ECO:0000256" key="1">
    <source>
        <dbReference type="ARBA" id="ARBA00004141"/>
    </source>
</evidence>
<feature type="transmembrane region" description="Helical" evidence="6">
    <location>
        <begin position="418"/>
        <end position="437"/>
    </location>
</feature>
<evidence type="ECO:0000256" key="5">
    <source>
        <dbReference type="ARBA" id="ARBA00023136"/>
    </source>
</evidence>
<comment type="caution">
    <text evidence="7">The sequence shown here is derived from an EMBL/GenBank/DDBJ whole genome shotgun (WGS) entry which is preliminary data.</text>
</comment>
<dbReference type="Gene3D" id="1.20.1250.20">
    <property type="entry name" value="MFS general substrate transporter like domains"/>
    <property type="match status" value="2"/>
</dbReference>
<accession>A0A367JP35</accession>
<feature type="transmembrane region" description="Helical" evidence="6">
    <location>
        <begin position="385"/>
        <end position="406"/>
    </location>
</feature>
<name>A0A367JP35_RHIST</name>
<dbReference type="SUPFAM" id="SSF103473">
    <property type="entry name" value="MFS general substrate transporter"/>
    <property type="match status" value="1"/>
</dbReference>
<dbReference type="InterPro" id="IPR036259">
    <property type="entry name" value="MFS_trans_sf"/>
</dbReference>